<protein>
    <recommendedName>
        <fullName evidence="4">Exo-alpha-sialidase</fullName>
    </recommendedName>
</protein>
<dbReference type="CDD" id="cd15482">
    <property type="entry name" value="Sialidase_non-viral"/>
    <property type="match status" value="1"/>
</dbReference>
<evidence type="ECO:0000256" key="1">
    <source>
        <dbReference type="SAM" id="SignalP"/>
    </source>
</evidence>
<proteinExistence type="predicted"/>
<dbReference type="InterPro" id="IPR036278">
    <property type="entry name" value="Sialidase_sf"/>
</dbReference>
<reference evidence="2 3" key="1">
    <citation type="submission" date="2019-02" db="EMBL/GenBank/DDBJ databases">
        <title>Deep-cultivation of Planctomycetes and their phenomic and genomic characterization uncovers novel biology.</title>
        <authorList>
            <person name="Wiegand S."/>
            <person name="Jogler M."/>
            <person name="Boedeker C."/>
            <person name="Pinto D."/>
            <person name="Vollmers J."/>
            <person name="Rivas-Marin E."/>
            <person name="Kohn T."/>
            <person name="Peeters S.H."/>
            <person name="Heuer A."/>
            <person name="Rast P."/>
            <person name="Oberbeckmann S."/>
            <person name="Bunk B."/>
            <person name="Jeske O."/>
            <person name="Meyerdierks A."/>
            <person name="Storesund J.E."/>
            <person name="Kallscheuer N."/>
            <person name="Luecker S."/>
            <person name="Lage O.M."/>
            <person name="Pohl T."/>
            <person name="Merkel B.J."/>
            <person name="Hornburger P."/>
            <person name="Mueller R.-W."/>
            <person name="Bruemmer F."/>
            <person name="Labrenz M."/>
            <person name="Spormann A.M."/>
            <person name="Op den Camp H."/>
            <person name="Overmann J."/>
            <person name="Amann R."/>
            <person name="Jetten M.S.M."/>
            <person name="Mascher T."/>
            <person name="Medema M.H."/>
            <person name="Devos D.P."/>
            <person name="Kaster A.-K."/>
            <person name="Ovreas L."/>
            <person name="Rohde M."/>
            <person name="Galperin M.Y."/>
            <person name="Jogler C."/>
        </authorList>
    </citation>
    <scope>NUCLEOTIDE SEQUENCE [LARGE SCALE GENOMIC DNA]</scope>
    <source>
        <strain evidence="2 3">Pla110</strain>
    </source>
</reference>
<dbReference type="PROSITE" id="PS51257">
    <property type="entry name" value="PROKAR_LIPOPROTEIN"/>
    <property type="match status" value="1"/>
</dbReference>
<gene>
    <name evidence="2" type="ORF">Pla110_19480</name>
</gene>
<evidence type="ECO:0000313" key="2">
    <source>
        <dbReference type="EMBL" id="QDU80224.1"/>
    </source>
</evidence>
<evidence type="ECO:0008006" key="4">
    <source>
        <dbReference type="Google" id="ProtNLM"/>
    </source>
</evidence>
<dbReference type="SUPFAM" id="SSF50939">
    <property type="entry name" value="Sialidases"/>
    <property type="match status" value="1"/>
</dbReference>
<dbReference type="KEGG" id="plon:Pla110_19480"/>
<dbReference type="OrthoDB" id="20875at2"/>
<dbReference type="Proteomes" id="UP000317178">
    <property type="component" value="Chromosome"/>
</dbReference>
<evidence type="ECO:0000313" key="3">
    <source>
        <dbReference type="Proteomes" id="UP000317178"/>
    </source>
</evidence>
<keyword evidence="3" id="KW-1185">Reference proteome</keyword>
<accession>A0A518CM13</accession>
<dbReference type="RefSeq" id="WP_144995444.1">
    <property type="nucleotide sequence ID" value="NZ_CP036281.1"/>
</dbReference>
<feature type="signal peptide" evidence="1">
    <location>
        <begin position="1"/>
        <end position="26"/>
    </location>
</feature>
<dbReference type="Gene3D" id="2.120.10.10">
    <property type="match status" value="1"/>
</dbReference>
<feature type="chain" id="PRO_5022035137" description="Exo-alpha-sialidase" evidence="1">
    <location>
        <begin position="27"/>
        <end position="337"/>
    </location>
</feature>
<dbReference type="EMBL" id="CP036281">
    <property type="protein sequence ID" value="QDU80224.1"/>
    <property type="molecule type" value="Genomic_DNA"/>
</dbReference>
<dbReference type="AlphaFoldDB" id="A0A518CM13"/>
<name>A0A518CM13_9PLAN</name>
<sequence length="337" mass="38048" precursor="true">MPNRFPIFCLLAIACLLITSPKSLEASEPKLLSVEKIWDQGEHNAFTDIVWFNDKFFVTFRESADHVGGDGQIRVLVSENGDDWNSASLIEEEGVDLRDPKFSITPQGKLMLSLGGSVYNGTKILESRQPYVSFSEDGKNWSAPEKIMEEGDWLWRVTWHDGVGYGSSRIMVPNENGKGDTKIASLYKTTDGRSYEKILTWDIDGNPNETTLRFMPDGEMIALVRRESADQRGLIGRAEPPYTAWKFTPTNYRFGGPNFIRLPNGEMWAGSRHHPGGAKTGLFRMTLDNLELVTLLPSGGDTSYPGFLWHNDILWMSYYASHEGKTSIYLAKFRLEE</sequence>
<organism evidence="2 3">
    <name type="scientific">Polystyrenella longa</name>
    <dbReference type="NCBI Taxonomy" id="2528007"/>
    <lineage>
        <taxon>Bacteria</taxon>
        <taxon>Pseudomonadati</taxon>
        <taxon>Planctomycetota</taxon>
        <taxon>Planctomycetia</taxon>
        <taxon>Planctomycetales</taxon>
        <taxon>Planctomycetaceae</taxon>
        <taxon>Polystyrenella</taxon>
    </lineage>
</organism>
<keyword evidence="1" id="KW-0732">Signal</keyword>